<dbReference type="PANTHER" id="PTHR42823:SF3">
    <property type="entry name" value="ATP SYNTHASE SUBUNIT A, CHLOROPLASTIC"/>
    <property type="match status" value="1"/>
</dbReference>
<organism evidence="12 13">
    <name type="scientific">Candidatus Roizmanbacteria bacterium RIFOXYD1_FULL_38_12</name>
    <dbReference type="NCBI Taxonomy" id="1802093"/>
    <lineage>
        <taxon>Bacteria</taxon>
        <taxon>Candidatus Roizmaniibacteriota</taxon>
    </lineage>
</organism>
<dbReference type="CDD" id="cd00310">
    <property type="entry name" value="ATP-synt_Fo_a_6"/>
    <property type="match status" value="1"/>
</dbReference>
<evidence type="ECO:0000256" key="5">
    <source>
        <dbReference type="ARBA" id="ARBA00022692"/>
    </source>
</evidence>
<dbReference type="InterPro" id="IPR045082">
    <property type="entry name" value="ATP_syn_F0_a_bact/chloroplast"/>
</dbReference>
<evidence type="ECO:0000256" key="1">
    <source>
        <dbReference type="ARBA" id="ARBA00004141"/>
    </source>
</evidence>
<evidence type="ECO:0000313" key="13">
    <source>
        <dbReference type="Proteomes" id="UP000177050"/>
    </source>
</evidence>
<proteinExistence type="inferred from homology"/>
<dbReference type="EMBL" id="MGBR01000001">
    <property type="protein sequence ID" value="OGK73576.1"/>
    <property type="molecule type" value="Genomic_DNA"/>
</dbReference>
<gene>
    <name evidence="11" type="primary">atpB</name>
    <name evidence="12" type="ORF">A3K52_02170</name>
</gene>
<keyword evidence="4 11" id="KW-0138">CF(0)</keyword>
<comment type="function">
    <text evidence="11">Key component of the proton channel; it plays a direct role in the translocation of protons across the membrane.</text>
</comment>
<comment type="caution">
    <text evidence="12">The sequence shown here is derived from an EMBL/GenBank/DDBJ whole genome shotgun (WGS) entry which is preliminary data.</text>
</comment>
<evidence type="ECO:0000256" key="2">
    <source>
        <dbReference type="ARBA" id="ARBA00006810"/>
    </source>
</evidence>
<keyword evidence="6 11" id="KW-0375">Hydrogen ion transport</keyword>
<dbReference type="PRINTS" id="PR00123">
    <property type="entry name" value="ATPASEA"/>
</dbReference>
<evidence type="ECO:0000256" key="8">
    <source>
        <dbReference type="ARBA" id="ARBA00023065"/>
    </source>
</evidence>
<evidence type="ECO:0000256" key="9">
    <source>
        <dbReference type="ARBA" id="ARBA00023136"/>
    </source>
</evidence>
<keyword evidence="3 11" id="KW-0813">Transport</keyword>
<feature type="transmembrane region" description="Helical" evidence="11">
    <location>
        <begin position="193"/>
        <end position="214"/>
    </location>
</feature>
<dbReference type="InterPro" id="IPR023011">
    <property type="entry name" value="ATP_synth_F0_asu_AS"/>
</dbReference>
<keyword evidence="9 11" id="KW-0472">Membrane</keyword>
<dbReference type="PROSITE" id="PS00449">
    <property type="entry name" value="ATPASE_A"/>
    <property type="match status" value="1"/>
</dbReference>
<evidence type="ECO:0000256" key="7">
    <source>
        <dbReference type="ARBA" id="ARBA00022989"/>
    </source>
</evidence>
<dbReference type="GO" id="GO:0045259">
    <property type="term" value="C:proton-transporting ATP synthase complex"/>
    <property type="evidence" value="ECO:0007669"/>
    <property type="project" value="UniProtKB-KW"/>
</dbReference>
<evidence type="ECO:0000256" key="3">
    <source>
        <dbReference type="ARBA" id="ARBA00022448"/>
    </source>
</evidence>
<dbReference type="SUPFAM" id="SSF81336">
    <property type="entry name" value="F1F0 ATP synthase subunit A"/>
    <property type="match status" value="1"/>
</dbReference>
<dbReference type="InterPro" id="IPR000568">
    <property type="entry name" value="ATP_synth_F0_asu"/>
</dbReference>
<comment type="subcellular location">
    <subcellularLocation>
        <location evidence="11">Cell membrane</location>
        <topology evidence="11">Multi-pass membrane protein</topology>
    </subcellularLocation>
    <subcellularLocation>
        <location evidence="1">Membrane</location>
        <topology evidence="1">Multi-pass membrane protein</topology>
    </subcellularLocation>
</comment>
<keyword evidence="5 11" id="KW-0812">Transmembrane</keyword>
<feature type="transmembrane region" description="Helical" evidence="11">
    <location>
        <begin position="77"/>
        <end position="106"/>
    </location>
</feature>
<evidence type="ECO:0000256" key="11">
    <source>
        <dbReference type="HAMAP-Rule" id="MF_01393"/>
    </source>
</evidence>
<dbReference type="PANTHER" id="PTHR42823">
    <property type="entry name" value="ATP SYNTHASE SUBUNIT A, CHLOROPLASTIC"/>
    <property type="match status" value="1"/>
</dbReference>
<comment type="similarity">
    <text evidence="2 11">Belongs to the ATPase A chain family.</text>
</comment>
<sequence>MPEISIKAETITSLFGFHLTNSLLLSFVGVILIFVMGIAYRSQITASQKSGFFYIFNVVLKNIYILFKSVLNNDIAFFFPLLGAFFLWVMIQNWLGLLPGVGSLLVAVKEGEHTLHVPLFRSNNADLNATLVLALVSVVLTQIFGIKFVGFRSYIKKFIDISNPINFFVGILEFVSEISKIISFAFRLFGNIFAGEVLMTIIAFLVPVIAPFPFLLLEVFVGFIQALVFSMLSAVFLSMAITKHH</sequence>
<keyword evidence="10 11" id="KW-0066">ATP synthesis</keyword>
<evidence type="ECO:0000256" key="4">
    <source>
        <dbReference type="ARBA" id="ARBA00022547"/>
    </source>
</evidence>
<dbReference type="GO" id="GO:0042777">
    <property type="term" value="P:proton motive force-driven plasma membrane ATP synthesis"/>
    <property type="evidence" value="ECO:0007669"/>
    <property type="project" value="TreeGrafter"/>
</dbReference>
<protein>
    <recommendedName>
        <fullName evidence="11">ATP synthase subunit a</fullName>
    </recommendedName>
    <alternativeName>
        <fullName evidence="11">ATP synthase F0 sector subunit a</fullName>
    </alternativeName>
    <alternativeName>
        <fullName evidence="11">F-ATPase subunit 6</fullName>
    </alternativeName>
</protein>
<dbReference type="Proteomes" id="UP000177050">
    <property type="component" value="Unassembled WGS sequence"/>
</dbReference>
<keyword evidence="7 11" id="KW-1133">Transmembrane helix</keyword>
<dbReference type="GO" id="GO:0046933">
    <property type="term" value="F:proton-transporting ATP synthase activity, rotational mechanism"/>
    <property type="evidence" value="ECO:0007669"/>
    <property type="project" value="UniProtKB-UniRule"/>
</dbReference>
<dbReference type="AlphaFoldDB" id="A0A1F7L0I3"/>
<keyword evidence="11" id="KW-1003">Cell membrane</keyword>
<feature type="transmembrane region" description="Helical" evidence="11">
    <location>
        <begin position="23"/>
        <end position="40"/>
    </location>
</feature>
<feature type="transmembrane region" description="Helical" evidence="11">
    <location>
        <begin position="52"/>
        <end position="71"/>
    </location>
</feature>
<name>A0A1F7L0I3_9BACT</name>
<dbReference type="Gene3D" id="1.20.120.220">
    <property type="entry name" value="ATP synthase, F0 complex, subunit A"/>
    <property type="match status" value="1"/>
</dbReference>
<dbReference type="HAMAP" id="MF_01393">
    <property type="entry name" value="ATP_synth_a_bact"/>
    <property type="match status" value="1"/>
</dbReference>
<evidence type="ECO:0000256" key="10">
    <source>
        <dbReference type="ARBA" id="ARBA00023310"/>
    </source>
</evidence>
<reference evidence="12 13" key="1">
    <citation type="journal article" date="2016" name="Nat. Commun.">
        <title>Thousands of microbial genomes shed light on interconnected biogeochemical processes in an aquifer system.</title>
        <authorList>
            <person name="Anantharaman K."/>
            <person name="Brown C.T."/>
            <person name="Hug L.A."/>
            <person name="Sharon I."/>
            <person name="Castelle C.J."/>
            <person name="Probst A.J."/>
            <person name="Thomas B.C."/>
            <person name="Singh A."/>
            <person name="Wilkins M.J."/>
            <person name="Karaoz U."/>
            <person name="Brodie E.L."/>
            <person name="Williams K.H."/>
            <person name="Hubbard S.S."/>
            <person name="Banfield J.F."/>
        </authorList>
    </citation>
    <scope>NUCLEOTIDE SEQUENCE [LARGE SCALE GENOMIC DNA]</scope>
</reference>
<dbReference type="InterPro" id="IPR035908">
    <property type="entry name" value="F0_ATP_A_sf"/>
</dbReference>
<dbReference type="GO" id="GO:0005886">
    <property type="term" value="C:plasma membrane"/>
    <property type="evidence" value="ECO:0007669"/>
    <property type="project" value="UniProtKB-SubCell"/>
</dbReference>
<dbReference type="Pfam" id="PF00119">
    <property type="entry name" value="ATP-synt_A"/>
    <property type="match status" value="1"/>
</dbReference>
<evidence type="ECO:0000256" key="6">
    <source>
        <dbReference type="ARBA" id="ARBA00022781"/>
    </source>
</evidence>
<feature type="transmembrane region" description="Helical" evidence="11">
    <location>
        <begin position="127"/>
        <end position="145"/>
    </location>
</feature>
<feature type="transmembrane region" description="Helical" evidence="11">
    <location>
        <begin position="220"/>
        <end position="241"/>
    </location>
</feature>
<accession>A0A1F7L0I3</accession>
<keyword evidence="8 11" id="KW-0406">Ion transport</keyword>
<evidence type="ECO:0000313" key="12">
    <source>
        <dbReference type="EMBL" id="OGK73576.1"/>
    </source>
</evidence>